<keyword evidence="4" id="KW-0418">Kinase</keyword>
<dbReference type="SUPFAM" id="SSF52540">
    <property type="entry name" value="P-loop containing nucleoside triphosphate hydrolases"/>
    <property type="match status" value="1"/>
</dbReference>
<dbReference type="GO" id="GO:0009073">
    <property type="term" value="P:aromatic amino acid family biosynthetic process"/>
    <property type="evidence" value="ECO:0007669"/>
    <property type="project" value="UniProtKB-KW"/>
</dbReference>
<dbReference type="EMBL" id="UINC01015761">
    <property type="protein sequence ID" value="SVA66132.1"/>
    <property type="molecule type" value="Genomic_DNA"/>
</dbReference>
<keyword evidence="3" id="KW-0547">Nucleotide-binding</keyword>
<dbReference type="AlphaFoldDB" id="A0A381XNS3"/>
<evidence type="ECO:0000256" key="1">
    <source>
        <dbReference type="ARBA" id="ARBA00022605"/>
    </source>
</evidence>
<dbReference type="InterPro" id="IPR027417">
    <property type="entry name" value="P-loop_NTPase"/>
</dbReference>
<evidence type="ECO:0000256" key="5">
    <source>
        <dbReference type="ARBA" id="ARBA00022840"/>
    </source>
</evidence>
<dbReference type="InterPro" id="IPR000623">
    <property type="entry name" value="Shikimate_kinase/TSH1"/>
</dbReference>
<evidence type="ECO:0000256" key="4">
    <source>
        <dbReference type="ARBA" id="ARBA00022777"/>
    </source>
</evidence>
<proteinExistence type="inferred from homology"/>
<dbReference type="InterPro" id="IPR031322">
    <property type="entry name" value="Shikimate/glucono_kinase"/>
</dbReference>
<dbReference type="GO" id="GO:0005524">
    <property type="term" value="F:ATP binding"/>
    <property type="evidence" value="ECO:0007669"/>
    <property type="project" value="UniProtKB-KW"/>
</dbReference>
<evidence type="ECO:0000256" key="6">
    <source>
        <dbReference type="ARBA" id="ARBA00023141"/>
    </source>
</evidence>
<dbReference type="GO" id="GO:0004765">
    <property type="term" value="F:shikimate kinase activity"/>
    <property type="evidence" value="ECO:0007669"/>
    <property type="project" value="TreeGrafter"/>
</dbReference>
<dbReference type="Pfam" id="PF01202">
    <property type="entry name" value="SKI"/>
    <property type="match status" value="1"/>
</dbReference>
<gene>
    <name evidence="7" type="ORF">METZ01_LOCUS118986</name>
</gene>
<dbReference type="PANTHER" id="PTHR21087">
    <property type="entry name" value="SHIKIMATE KINASE"/>
    <property type="match status" value="1"/>
</dbReference>
<reference evidence="7" key="1">
    <citation type="submission" date="2018-05" db="EMBL/GenBank/DDBJ databases">
        <authorList>
            <person name="Lanie J.A."/>
            <person name="Ng W.-L."/>
            <person name="Kazmierczak K.M."/>
            <person name="Andrzejewski T.M."/>
            <person name="Davidsen T.M."/>
            <person name="Wayne K.J."/>
            <person name="Tettelin H."/>
            <person name="Glass J.I."/>
            <person name="Rusch D."/>
            <person name="Podicherti R."/>
            <person name="Tsui H.-C.T."/>
            <person name="Winkler M.E."/>
        </authorList>
    </citation>
    <scope>NUCLEOTIDE SEQUENCE</scope>
</reference>
<evidence type="ECO:0000256" key="2">
    <source>
        <dbReference type="ARBA" id="ARBA00022679"/>
    </source>
</evidence>
<keyword evidence="1" id="KW-0028">Amino-acid biosynthesis</keyword>
<feature type="non-terminal residue" evidence="7">
    <location>
        <position position="1"/>
    </location>
</feature>
<dbReference type="CDD" id="cd00464">
    <property type="entry name" value="SK"/>
    <property type="match status" value="1"/>
</dbReference>
<evidence type="ECO:0000313" key="7">
    <source>
        <dbReference type="EMBL" id="SVA66132.1"/>
    </source>
</evidence>
<evidence type="ECO:0008006" key="8">
    <source>
        <dbReference type="Google" id="ProtNLM"/>
    </source>
</evidence>
<name>A0A381XNS3_9ZZZZ</name>
<keyword evidence="6" id="KW-0057">Aromatic amino acid biosynthesis</keyword>
<protein>
    <recommendedName>
        <fullName evidence="8">Shikimate kinase</fullName>
    </recommendedName>
</protein>
<dbReference type="PANTHER" id="PTHR21087:SF16">
    <property type="entry name" value="SHIKIMATE KINASE 1, CHLOROPLASTIC"/>
    <property type="match status" value="1"/>
</dbReference>
<keyword evidence="5" id="KW-0067">ATP-binding</keyword>
<dbReference type="GO" id="GO:0008652">
    <property type="term" value="P:amino acid biosynthetic process"/>
    <property type="evidence" value="ECO:0007669"/>
    <property type="project" value="UniProtKB-KW"/>
</dbReference>
<sequence length="167" mass="18756">VEMNNSISLIGMAGAGKSSIGEKLAKHLKFDFLDSDLLIEKKYGQSLQDILNQNGNEKFKEIEEGALLSVEFNQIVLATGGSAVFCDTAMEHIKENSKVIYLEVPYEDISARISNFSERGLIKRPDQTIQEAYKEREGLYQHFADHIVQNNGKIESCLNKILSLIKF</sequence>
<dbReference type="HAMAP" id="MF_00109">
    <property type="entry name" value="Shikimate_kinase"/>
    <property type="match status" value="1"/>
</dbReference>
<dbReference type="PRINTS" id="PR01100">
    <property type="entry name" value="SHIKIMTKNASE"/>
</dbReference>
<accession>A0A381XNS3</accession>
<organism evidence="7">
    <name type="scientific">marine metagenome</name>
    <dbReference type="NCBI Taxonomy" id="408172"/>
    <lineage>
        <taxon>unclassified sequences</taxon>
        <taxon>metagenomes</taxon>
        <taxon>ecological metagenomes</taxon>
    </lineage>
</organism>
<dbReference type="GO" id="GO:0005829">
    <property type="term" value="C:cytosol"/>
    <property type="evidence" value="ECO:0007669"/>
    <property type="project" value="TreeGrafter"/>
</dbReference>
<dbReference type="Gene3D" id="3.40.50.300">
    <property type="entry name" value="P-loop containing nucleotide triphosphate hydrolases"/>
    <property type="match status" value="1"/>
</dbReference>
<keyword evidence="2" id="KW-0808">Transferase</keyword>
<evidence type="ECO:0000256" key="3">
    <source>
        <dbReference type="ARBA" id="ARBA00022741"/>
    </source>
</evidence>